<keyword evidence="3" id="KW-0133">Cell shape</keyword>
<evidence type="ECO:0000256" key="5">
    <source>
        <dbReference type="ARBA" id="ARBA00023315"/>
    </source>
</evidence>
<dbReference type="NCBIfam" id="TIGR03019">
    <property type="entry name" value="pepcterm_femAB"/>
    <property type="match status" value="1"/>
</dbReference>
<dbReference type="Pfam" id="PF13480">
    <property type="entry name" value="Acetyltransf_6"/>
    <property type="match status" value="1"/>
</dbReference>
<evidence type="ECO:0000256" key="6">
    <source>
        <dbReference type="ARBA" id="ARBA00023316"/>
    </source>
</evidence>
<keyword evidence="5" id="KW-0012">Acyltransferase</keyword>
<dbReference type="Proteomes" id="UP001239782">
    <property type="component" value="Chromosome"/>
</dbReference>
<evidence type="ECO:0000256" key="1">
    <source>
        <dbReference type="ARBA" id="ARBA00009943"/>
    </source>
</evidence>
<dbReference type="PROSITE" id="PS51186">
    <property type="entry name" value="GNAT"/>
    <property type="match status" value="1"/>
</dbReference>
<dbReference type="InterPro" id="IPR003447">
    <property type="entry name" value="FEMABX"/>
</dbReference>
<dbReference type="Gene3D" id="3.40.630.30">
    <property type="match status" value="2"/>
</dbReference>
<keyword evidence="4" id="KW-0573">Peptidoglycan synthesis</keyword>
<proteinExistence type="inferred from homology"/>
<dbReference type="GO" id="GO:0016755">
    <property type="term" value="F:aminoacyltransferase activity"/>
    <property type="evidence" value="ECO:0007669"/>
    <property type="project" value="InterPro"/>
</dbReference>
<dbReference type="EMBL" id="CP133548">
    <property type="protein sequence ID" value="WMS86203.1"/>
    <property type="molecule type" value="Genomic_DNA"/>
</dbReference>
<comment type="similarity">
    <text evidence="1">Belongs to the FemABX family.</text>
</comment>
<evidence type="ECO:0000256" key="2">
    <source>
        <dbReference type="ARBA" id="ARBA00022679"/>
    </source>
</evidence>
<protein>
    <submittedName>
        <fullName evidence="8">FemAB family PEP-CTERM system-associated protein</fullName>
    </submittedName>
</protein>
<evidence type="ECO:0000313" key="8">
    <source>
        <dbReference type="EMBL" id="WMS86203.1"/>
    </source>
</evidence>
<dbReference type="InterPro" id="IPR038740">
    <property type="entry name" value="BioF2-like_GNAT_dom"/>
</dbReference>
<keyword evidence="9" id="KW-1185">Reference proteome</keyword>
<dbReference type="PANTHER" id="PTHR36174">
    <property type="entry name" value="LIPID II:GLYCINE GLYCYLTRANSFERASE"/>
    <property type="match status" value="1"/>
</dbReference>
<dbReference type="GO" id="GO:0009252">
    <property type="term" value="P:peptidoglycan biosynthetic process"/>
    <property type="evidence" value="ECO:0007669"/>
    <property type="project" value="UniProtKB-KW"/>
</dbReference>
<keyword evidence="6" id="KW-0961">Cell wall biogenesis/degradation</keyword>
<dbReference type="InterPro" id="IPR016181">
    <property type="entry name" value="Acyl_CoA_acyltransferase"/>
</dbReference>
<sequence length="350" mass="40356">MTLSVLLLDDQLTTGWDEFVQANQGTGYLLSQWKDVIEGAFGHRSYYLACLNEDQKIVGVLPLVQQKSLIFGNFLTSIPFLNYGGLLTTSNESADALLEYAENLRKQLGCSHVELRMESAIDGQVNHINHDNCRTDKVTMLLELPEESDALWQAIGSKRRAQVKRPIREGAEFKVGSLELLDDFYKVFARNMRDLGTPVYSRRFFKEVLQRLRDNAYLAIVYIKEEPVGCGFLVRNNDRIEIPWASTNRDFNRFGVNMFLYWKILEHAIDQKAKIFDFGRSSKDAGTLKFKKQWGATQHQLYWYYLLPKNEKLPQINHQNSRFQLMINTWKKLPVAIANLIGPLVVKNIP</sequence>
<dbReference type="InterPro" id="IPR050644">
    <property type="entry name" value="PG_Glycine_Bridge_Synth"/>
</dbReference>
<evidence type="ECO:0000313" key="9">
    <source>
        <dbReference type="Proteomes" id="UP001239782"/>
    </source>
</evidence>
<dbReference type="PROSITE" id="PS51191">
    <property type="entry name" value="FEMABX"/>
    <property type="match status" value="1"/>
</dbReference>
<keyword evidence="2" id="KW-0808">Transferase</keyword>
<dbReference type="AlphaFoldDB" id="A0AA51RRI5"/>
<evidence type="ECO:0000259" key="7">
    <source>
        <dbReference type="PROSITE" id="PS51186"/>
    </source>
</evidence>
<feature type="domain" description="N-acetyltransferase" evidence="7">
    <location>
        <begin position="171"/>
        <end position="314"/>
    </location>
</feature>
<dbReference type="PANTHER" id="PTHR36174:SF1">
    <property type="entry name" value="LIPID II:GLYCINE GLYCYLTRANSFERASE"/>
    <property type="match status" value="1"/>
</dbReference>
<organism evidence="8 9">
    <name type="scientific">Pleionea litopenaei</name>
    <dbReference type="NCBI Taxonomy" id="3070815"/>
    <lineage>
        <taxon>Bacteria</taxon>
        <taxon>Pseudomonadati</taxon>
        <taxon>Pseudomonadota</taxon>
        <taxon>Gammaproteobacteria</taxon>
        <taxon>Oceanospirillales</taxon>
        <taxon>Pleioneaceae</taxon>
        <taxon>Pleionea</taxon>
    </lineage>
</organism>
<dbReference type="InterPro" id="IPR017469">
    <property type="entry name" value="PEP-CTERM_FemAB-rel"/>
</dbReference>
<reference evidence="8 9" key="1">
    <citation type="submission" date="2023-08" db="EMBL/GenBank/DDBJ databases">
        <title>Pleionea litopenaei sp. nov., isolated from stomach of juvenile Litopenaeus vannamei.</title>
        <authorList>
            <person name="Rho A.M."/>
            <person name="Hwang C.Y."/>
        </authorList>
    </citation>
    <scope>NUCLEOTIDE SEQUENCE [LARGE SCALE GENOMIC DNA]</scope>
    <source>
        <strain evidence="8 9">HL-JVS1</strain>
    </source>
</reference>
<dbReference type="SUPFAM" id="SSF55729">
    <property type="entry name" value="Acyl-CoA N-acyltransferases (Nat)"/>
    <property type="match status" value="2"/>
</dbReference>
<dbReference type="GO" id="GO:0071555">
    <property type="term" value="P:cell wall organization"/>
    <property type="evidence" value="ECO:0007669"/>
    <property type="project" value="UniProtKB-KW"/>
</dbReference>
<accession>A0AA51RRI5</accession>
<evidence type="ECO:0000256" key="3">
    <source>
        <dbReference type="ARBA" id="ARBA00022960"/>
    </source>
</evidence>
<dbReference type="RefSeq" id="WP_309201355.1">
    <property type="nucleotide sequence ID" value="NZ_CP133548.1"/>
</dbReference>
<name>A0AA51RRI5_9GAMM</name>
<gene>
    <name evidence="8" type="ORF">Q9312_13335</name>
</gene>
<dbReference type="GO" id="GO:0016747">
    <property type="term" value="F:acyltransferase activity, transferring groups other than amino-acyl groups"/>
    <property type="evidence" value="ECO:0007669"/>
    <property type="project" value="InterPro"/>
</dbReference>
<evidence type="ECO:0000256" key="4">
    <source>
        <dbReference type="ARBA" id="ARBA00022984"/>
    </source>
</evidence>
<dbReference type="GO" id="GO:0008360">
    <property type="term" value="P:regulation of cell shape"/>
    <property type="evidence" value="ECO:0007669"/>
    <property type="project" value="UniProtKB-KW"/>
</dbReference>
<dbReference type="KEGG" id="plei:Q9312_13335"/>
<dbReference type="InterPro" id="IPR000182">
    <property type="entry name" value="GNAT_dom"/>
</dbReference>